<feature type="region of interest" description="Disordered" evidence="1">
    <location>
        <begin position="1"/>
        <end position="21"/>
    </location>
</feature>
<keyword evidence="2" id="KW-0472">Membrane</keyword>
<proteinExistence type="predicted"/>
<comment type="caution">
    <text evidence="3">The sequence shown here is derived from an EMBL/GenBank/DDBJ whole genome shotgun (WGS) entry which is preliminary data.</text>
</comment>
<feature type="transmembrane region" description="Helical" evidence="2">
    <location>
        <begin position="64"/>
        <end position="84"/>
    </location>
</feature>
<feature type="compositionally biased region" description="Basic and acidic residues" evidence="1">
    <location>
        <begin position="1"/>
        <end position="10"/>
    </location>
</feature>
<reference evidence="3" key="1">
    <citation type="submission" date="2020-04" db="EMBL/GenBank/DDBJ databases">
        <authorList>
            <person name="Zhang T."/>
        </authorList>
    </citation>
    <scope>NUCLEOTIDE SEQUENCE</scope>
    <source>
        <strain evidence="3">HKST-UBA15</strain>
    </source>
</reference>
<organism evidence="3 4">
    <name type="scientific">Candidatus Dojkabacteria bacterium</name>
    <dbReference type="NCBI Taxonomy" id="2099670"/>
    <lineage>
        <taxon>Bacteria</taxon>
        <taxon>Candidatus Dojkabacteria</taxon>
    </lineage>
</organism>
<dbReference type="Proteomes" id="UP000745577">
    <property type="component" value="Unassembled WGS sequence"/>
</dbReference>
<accession>A0A955I8C4</accession>
<dbReference type="AlphaFoldDB" id="A0A955I8C4"/>
<dbReference type="EMBL" id="JAGQLL010000044">
    <property type="protein sequence ID" value="MCA9380261.1"/>
    <property type="molecule type" value="Genomic_DNA"/>
</dbReference>
<reference evidence="3" key="2">
    <citation type="journal article" date="2021" name="Microbiome">
        <title>Successional dynamics and alternative stable states in a saline activated sludge microbial community over 9 years.</title>
        <authorList>
            <person name="Wang Y."/>
            <person name="Ye J."/>
            <person name="Ju F."/>
            <person name="Liu L."/>
            <person name="Boyd J.A."/>
            <person name="Deng Y."/>
            <person name="Parks D.H."/>
            <person name="Jiang X."/>
            <person name="Yin X."/>
            <person name="Woodcroft B.J."/>
            <person name="Tyson G.W."/>
            <person name="Hugenholtz P."/>
            <person name="Polz M.F."/>
            <person name="Zhang T."/>
        </authorList>
    </citation>
    <scope>NUCLEOTIDE SEQUENCE</scope>
    <source>
        <strain evidence="3">HKST-UBA15</strain>
    </source>
</reference>
<feature type="transmembrane region" description="Helical" evidence="2">
    <location>
        <begin position="25"/>
        <end position="44"/>
    </location>
</feature>
<sequence length="89" mass="9213">MKDSNFDRSTLKPQVQETKTSSTPYNLGCVAMATPLGLGVANAFRSLVTGFEPGVGYTGQAEAGLSIIGGVFGSALIYGIGLLIERGRS</sequence>
<evidence type="ECO:0000313" key="4">
    <source>
        <dbReference type="Proteomes" id="UP000745577"/>
    </source>
</evidence>
<keyword evidence="2" id="KW-0812">Transmembrane</keyword>
<name>A0A955I8C4_9BACT</name>
<evidence type="ECO:0000313" key="3">
    <source>
        <dbReference type="EMBL" id="MCA9380261.1"/>
    </source>
</evidence>
<evidence type="ECO:0000256" key="2">
    <source>
        <dbReference type="SAM" id="Phobius"/>
    </source>
</evidence>
<protein>
    <submittedName>
        <fullName evidence="3">Uncharacterized protein</fullName>
    </submittedName>
</protein>
<evidence type="ECO:0000256" key="1">
    <source>
        <dbReference type="SAM" id="MobiDB-lite"/>
    </source>
</evidence>
<keyword evidence="2" id="KW-1133">Transmembrane helix</keyword>
<feature type="compositionally biased region" description="Polar residues" evidence="1">
    <location>
        <begin position="11"/>
        <end position="21"/>
    </location>
</feature>
<gene>
    <name evidence="3" type="ORF">KC675_03740</name>
</gene>